<name>A0A0E9R790_ANGAN</name>
<proteinExistence type="predicted"/>
<protein>
    <submittedName>
        <fullName evidence="1">Uncharacterized protein</fullName>
    </submittedName>
</protein>
<accession>A0A0E9R790</accession>
<reference evidence="1" key="2">
    <citation type="journal article" date="2015" name="Fish Shellfish Immunol.">
        <title>Early steps in the European eel (Anguilla anguilla)-Vibrio vulnificus interaction in the gills: Role of the RtxA13 toxin.</title>
        <authorList>
            <person name="Callol A."/>
            <person name="Pajuelo D."/>
            <person name="Ebbesson L."/>
            <person name="Teles M."/>
            <person name="MacKenzie S."/>
            <person name="Amaro C."/>
        </authorList>
    </citation>
    <scope>NUCLEOTIDE SEQUENCE</scope>
</reference>
<dbReference type="EMBL" id="GBXM01083608">
    <property type="protein sequence ID" value="JAH24969.1"/>
    <property type="molecule type" value="Transcribed_RNA"/>
</dbReference>
<organism evidence="1">
    <name type="scientific">Anguilla anguilla</name>
    <name type="common">European freshwater eel</name>
    <name type="synonym">Muraena anguilla</name>
    <dbReference type="NCBI Taxonomy" id="7936"/>
    <lineage>
        <taxon>Eukaryota</taxon>
        <taxon>Metazoa</taxon>
        <taxon>Chordata</taxon>
        <taxon>Craniata</taxon>
        <taxon>Vertebrata</taxon>
        <taxon>Euteleostomi</taxon>
        <taxon>Actinopterygii</taxon>
        <taxon>Neopterygii</taxon>
        <taxon>Teleostei</taxon>
        <taxon>Anguilliformes</taxon>
        <taxon>Anguillidae</taxon>
        <taxon>Anguilla</taxon>
    </lineage>
</organism>
<reference evidence="1" key="1">
    <citation type="submission" date="2014-11" db="EMBL/GenBank/DDBJ databases">
        <authorList>
            <person name="Amaro Gonzalez C."/>
        </authorList>
    </citation>
    <scope>NUCLEOTIDE SEQUENCE</scope>
</reference>
<dbReference type="AlphaFoldDB" id="A0A0E9R790"/>
<sequence length="30" mass="3542">MSVEVNFKTKLIYTHLGVCHLHTFVAGWYF</sequence>
<evidence type="ECO:0000313" key="1">
    <source>
        <dbReference type="EMBL" id="JAH24969.1"/>
    </source>
</evidence>